<dbReference type="SUPFAM" id="SSF46785">
    <property type="entry name" value="Winged helix' DNA-binding domain"/>
    <property type="match status" value="1"/>
</dbReference>
<dbReference type="EMBL" id="SEUK01000052">
    <property type="protein sequence ID" value="KAA1158525.1"/>
    <property type="molecule type" value="Genomic_DNA"/>
</dbReference>
<dbReference type="RefSeq" id="WP_002957728.1">
    <property type="nucleotide sequence ID" value="NZ_JJNZ01000003.1"/>
</dbReference>
<gene>
    <name evidence="3" type="ORF">DC53_01085</name>
    <name evidence="2" type="ORF">EU508_13445</name>
    <name evidence="1" type="ORF">EU509_19300</name>
</gene>
<sequence>MFSLNNSNLLRSGFELGKGEKLFQDIERDIIKVVFWEKCVTQSHIVSATRIPQQTVSRLLKSLTQHGVIVQTDTLIPNKKGKPGFGIALNPDYGFTFGLAILLDAISLAVMDFTGKVVYTHMQLMSDMSINNVLKCAQKLVEDISAERDIPSEKVLGMGVGISGFFSSMDGKMNTHHMLEEWSQVDIIDIVSQHFQLPTWVVNDATGAAAGEGVAGIGREYKNFVYMFVSAAFGGGIVNNGDVLRGTYGNAGELGDMLPPKLYAHPNLELLKRILKKNGVAVTSIYDLHDNFDPDWPGVEEWLFKVQDSFDLVATCCSALLDAEAIIIGGHIPKELAEKVIARTEVYAQFRRGAKRPMPKLVVSNIDNFPVSIGAATLPFRELCL</sequence>
<evidence type="ECO:0000313" key="2">
    <source>
        <dbReference type="EMBL" id="KAA1158525.1"/>
    </source>
</evidence>
<dbReference type="Proteomes" id="UP000322915">
    <property type="component" value="Unassembled WGS sequence"/>
</dbReference>
<keyword evidence="5" id="KW-1185">Reference proteome</keyword>
<evidence type="ECO:0000313" key="3">
    <source>
        <dbReference type="EMBL" id="KDC53450.1"/>
    </source>
</evidence>
<comment type="caution">
    <text evidence="3">The sequence shown here is derived from an EMBL/GenBank/DDBJ whole genome shotgun (WGS) entry which is preliminary data.</text>
</comment>
<accession>A0A063KX63</accession>
<dbReference type="InterPro" id="IPR036390">
    <property type="entry name" value="WH_DNA-bd_sf"/>
</dbReference>
<dbReference type="AlphaFoldDB" id="A0A063KX63"/>
<name>A0A063KX63_9GAMM</name>
<evidence type="ECO:0000313" key="6">
    <source>
        <dbReference type="Proteomes" id="UP000324162"/>
    </source>
</evidence>
<dbReference type="Proteomes" id="UP000324162">
    <property type="component" value="Unassembled WGS sequence"/>
</dbReference>
<reference evidence="3 4" key="1">
    <citation type="submission" date="2014-04" db="EMBL/GenBank/DDBJ databases">
        <title>Pseudoalteromonas galatheae sp. nov., isolated from a deep-sea polychaete near Canal Concepcion, Chile.</title>
        <authorList>
            <person name="Machado H.R."/>
            <person name="Gram L."/>
            <person name="Vynne N.G."/>
        </authorList>
    </citation>
    <scope>NUCLEOTIDE SEQUENCE [LARGE SCALE GENOMIC DNA]</scope>
    <source>
        <strain evidence="3 4">KMM216</strain>
    </source>
</reference>
<dbReference type="SUPFAM" id="SSF53067">
    <property type="entry name" value="Actin-like ATPase domain"/>
    <property type="match status" value="1"/>
</dbReference>
<evidence type="ECO:0000313" key="4">
    <source>
        <dbReference type="Proteomes" id="UP000027154"/>
    </source>
</evidence>
<reference evidence="5 6" key="2">
    <citation type="submission" date="2019-01" db="EMBL/GenBank/DDBJ databases">
        <title>Genome sequences of marine Pseudoalteromonas species.</title>
        <authorList>
            <person name="Boraston A.B."/>
            <person name="Hehemann J.-H."/>
            <person name="Vickers C.J."/>
            <person name="Salama-Alber O."/>
            <person name="Abe K."/>
            <person name="Hettle A.J."/>
        </authorList>
    </citation>
    <scope>NUCLEOTIDE SEQUENCE [LARGE SCALE GENOMIC DNA]</scope>
    <source>
        <strain evidence="2 6">PS42</strain>
        <strain evidence="1 5">PS47</strain>
    </source>
</reference>
<organism evidence="3 4">
    <name type="scientific">Pseudoalteromonas fuliginea</name>
    <dbReference type="NCBI Taxonomy" id="1872678"/>
    <lineage>
        <taxon>Bacteria</taxon>
        <taxon>Pseudomonadati</taxon>
        <taxon>Pseudomonadota</taxon>
        <taxon>Gammaproteobacteria</taxon>
        <taxon>Alteromonadales</taxon>
        <taxon>Pseudoalteromonadaceae</taxon>
        <taxon>Pseudoalteromonas</taxon>
    </lineage>
</organism>
<dbReference type="Pfam" id="PF00480">
    <property type="entry name" value="ROK"/>
    <property type="match status" value="1"/>
</dbReference>
<dbReference type="Gene3D" id="3.30.420.40">
    <property type="match status" value="2"/>
</dbReference>
<dbReference type="EMBL" id="JJNZ01000003">
    <property type="protein sequence ID" value="KDC53450.1"/>
    <property type="molecule type" value="Genomic_DNA"/>
</dbReference>
<evidence type="ECO:0000313" key="1">
    <source>
        <dbReference type="EMBL" id="KAA1150277.1"/>
    </source>
</evidence>
<dbReference type="OrthoDB" id="8595273at2"/>
<dbReference type="EMBL" id="SEUJ01000078">
    <property type="protein sequence ID" value="KAA1150277.1"/>
    <property type="molecule type" value="Genomic_DNA"/>
</dbReference>
<dbReference type="PANTHER" id="PTHR18964">
    <property type="entry name" value="ROK (REPRESSOR, ORF, KINASE) FAMILY"/>
    <property type="match status" value="1"/>
</dbReference>
<dbReference type="InterPro" id="IPR000600">
    <property type="entry name" value="ROK"/>
</dbReference>
<protein>
    <submittedName>
        <fullName evidence="3">MarR family transcriptional regulator</fullName>
    </submittedName>
    <submittedName>
        <fullName evidence="1">ROK family transcriptional regulator</fullName>
    </submittedName>
</protein>
<dbReference type="GO" id="GO:0019262">
    <property type="term" value="P:N-acetylneuraminate catabolic process"/>
    <property type="evidence" value="ECO:0007669"/>
    <property type="project" value="TreeGrafter"/>
</dbReference>
<evidence type="ECO:0000313" key="5">
    <source>
        <dbReference type="Proteomes" id="UP000322915"/>
    </source>
</evidence>
<dbReference type="PANTHER" id="PTHR18964:SF169">
    <property type="entry name" value="N-ACETYLMANNOSAMINE KINASE"/>
    <property type="match status" value="1"/>
</dbReference>
<dbReference type="InterPro" id="IPR043129">
    <property type="entry name" value="ATPase_NBD"/>
</dbReference>
<proteinExistence type="predicted"/>
<dbReference type="GO" id="GO:0009384">
    <property type="term" value="F:N-acylmannosamine kinase activity"/>
    <property type="evidence" value="ECO:0007669"/>
    <property type="project" value="TreeGrafter"/>
</dbReference>
<dbReference type="Proteomes" id="UP000027154">
    <property type="component" value="Unassembled WGS sequence"/>
</dbReference>